<dbReference type="EMBL" id="CCKQ01015800">
    <property type="protein sequence ID" value="CDW87636.1"/>
    <property type="molecule type" value="Genomic_DNA"/>
</dbReference>
<dbReference type="InParanoid" id="A0A078AZW8"/>
<feature type="transmembrane region" description="Helical" evidence="7">
    <location>
        <begin position="126"/>
        <end position="146"/>
    </location>
</feature>
<accession>A0A078AZW8</accession>
<keyword evidence="3 7" id="KW-0812">Transmembrane</keyword>
<evidence type="ECO:0000256" key="7">
    <source>
        <dbReference type="SAM" id="Phobius"/>
    </source>
</evidence>
<dbReference type="SUPFAM" id="SSF103473">
    <property type="entry name" value="MFS general substrate transporter"/>
    <property type="match status" value="1"/>
</dbReference>
<reference evidence="8 9" key="1">
    <citation type="submission" date="2014-06" db="EMBL/GenBank/DDBJ databases">
        <authorList>
            <person name="Swart Estienne"/>
        </authorList>
    </citation>
    <scope>NUCLEOTIDE SEQUENCE [LARGE SCALE GENOMIC DNA]</scope>
    <source>
        <strain evidence="8 9">130c</strain>
    </source>
</reference>
<organism evidence="8 9">
    <name type="scientific">Stylonychia lemnae</name>
    <name type="common">Ciliate</name>
    <dbReference type="NCBI Taxonomy" id="5949"/>
    <lineage>
        <taxon>Eukaryota</taxon>
        <taxon>Sar</taxon>
        <taxon>Alveolata</taxon>
        <taxon>Ciliophora</taxon>
        <taxon>Intramacronucleata</taxon>
        <taxon>Spirotrichea</taxon>
        <taxon>Stichotrichia</taxon>
        <taxon>Sporadotrichida</taxon>
        <taxon>Oxytrichidae</taxon>
        <taxon>Stylonychinae</taxon>
        <taxon>Stylonychia</taxon>
    </lineage>
</organism>
<feature type="transmembrane region" description="Helical" evidence="7">
    <location>
        <begin position="46"/>
        <end position="69"/>
    </location>
</feature>
<dbReference type="AlphaFoldDB" id="A0A078AZW8"/>
<evidence type="ECO:0000256" key="6">
    <source>
        <dbReference type="SAM" id="MobiDB-lite"/>
    </source>
</evidence>
<feature type="compositionally biased region" description="Polar residues" evidence="6">
    <location>
        <begin position="1"/>
        <end position="17"/>
    </location>
</feature>
<feature type="transmembrane region" description="Helical" evidence="7">
    <location>
        <begin position="382"/>
        <end position="408"/>
    </location>
</feature>
<feature type="transmembrane region" description="Helical" evidence="7">
    <location>
        <begin position="429"/>
        <end position="449"/>
    </location>
</feature>
<proteinExistence type="predicted"/>
<keyword evidence="4 7" id="KW-1133">Transmembrane helix</keyword>
<dbReference type="Pfam" id="PF07690">
    <property type="entry name" value="MFS_1"/>
    <property type="match status" value="1"/>
</dbReference>
<evidence type="ECO:0000256" key="5">
    <source>
        <dbReference type="ARBA" id="ARBA00023136"/>
    </source>
</evidence>
<keyword evidence="9" id="KW-1185">Reference proteome</keyword>
<name>A0A078AZW8_STYLE</name>
<dbReference type="InterPro" id="IPR011701">
    <property type="entry name" value="MFS"/>
</dbReference>
<evidence type="ECO:0000256" key="2">
    <source>
        <dbReference type="ARBA" id="ARBA00022448"/>
    </source>
</evidence>
<dbReference type="PANTHER" id="PTHR23506:SF26">
    <property type="entry name" value="MFS-TYPE TRANSPORTER SLC18B1"/>
    <property type="match status" value="1"/>
</dbReference>
<dbReference type="PANTHER" id="PTHR23506">
    <property type="entry name" value="GH10249P"/>
    <property type="match status" value="1"/>
</dbReference>
<dbReference type="OrthoDB" id="416030at2759"/>
<evidence type="ECO:0000256" key="3">
    <source>
        <dbReference type="ARBA" id="ARBA00022692"/>
    </source>
</evidence>
<sequence>MKPSSLRSYSVAESQKSNSERKDSITTVQQKTLSTVQKAMTRQDKAILIVILFSIFVSWTLYGNIATFYPPYRLEKHKSLSDTQVGIVLSQNISQFITFSMFEVGVLISSPIIAIVLPKIGRKNSIIIGQLTCISASIGFGLLVFISDELIQGIGDACISNAGLSIISSEFPSKREHMYGYAESSIGAGLMIGPVIGQALYSILDFEYTFFCSAAIVGTSLILTLVLIPQRINNTSSNERDSITSSQRAENDKRISYKMMIKNKRVMIACISVIIAMVFMLFFETILADQLLAIGVSKDHVGNLIKFDFKILRLGYIYSIMSLVYTVFSPFVGFFCDKLKKIYITQFSFFLATIALIFYGPSKLLGLPGYLYFKQSQIIRTLPFMIVGMILLGFACPLIIVPLLPEIIDAVKEKEQIGENNELNDKASSFFNSSVAIGSLTAPILGGLFNDLYDFRNTCDIMAIMSCAYAIIFFLINLLPFWISLRNSKQTKRKLYKNFDNSTNQNGDYKTFESEKWQFTARSKVTKDESFNNQLMSSKLSKMSNEKIKDQALFEKNEKTQI</sequence>
<feature type="transmembrane region" description="Helical" evidence="7">
    <location>
        <begin position="342"/>
        <end position="362"/>
    </location>
</feature>
<evidence type="ECO:0000256" key="4">
    <source>
        <dbReference type="ARBA" id="ARBA00022989"/>
    </source>
</evidence>
<dbReference type="InterPro" id="IPR036259">
    <property type="entry name" value="MFS_trans_sf"/>
</dbReference>
<gene>
    <name evidence="8" type="primary">Contig16843.g17944</name>
    <name evidence="8" type="ORF">STYLEM_16746</name>
</gene>
<feature type="transmembrane region" description="Helical" evidence="7">
    <location>
        <begin position="266"/>
        <end position="283"/>
    </location>
</feature>
<dbReference type="CDD" id="cd17325">
    <property type="entry name" value="MFS_MdtG_SLC18_like"/>
    <property type="match status" value="1"/>
</dbReference>
<keyword evidence="5 7" id="KW-0472">Membrane</keyword>
<feature type="transmembrane region" description="Helical" evidence="7">
    <location>
        <begin position="461"/>
        <end position="485"/>
    </location>
</feature>
<protein>
    <submittedName>
        <fullName evidence="8">Permeases of the major facilitator superfamily</fullName>
    </submittedName>
</protein>
<feature type="transmembrane region" description="Helical" evidence="7">
    <location>
        <begin position="96"/>
        <end position="117"/>
    </location>
</feature>
<feature type="transmembrane region" description="Helical" evidence="7">
    <location>
        <begin position="208"/>
        <end position="228"/>
    </location>
</feature>
<evidence type="ECO:0000313" key="8">
    <source>
        <dbReference type="EMBL" id="CDW87636.1"/>
    </source>
</evidence>
<comment type="subcellular location">
    <subcellularLocation>
        <location evidence="1">Membrane</location>
        <topology evidence="1">Multi-pass membrane protein</topology>
    </subcellularLocation>
</comment>
<feature type="region of interest" description="Disordered" evidence="6">
    <location>
        <begin position="1"/>
        <end position="24"/>
    </location>
</feature>
<dbReference type="Proteomes" id="UP000039865">
    <property type="component" value="Unassembled WGS sequence"/>
</dbReference>
<dbReference type="GO" id="GO:0016020">
    <property type="term" value="C:membrane"/>
    <property type="evidence" value="ECO:0007669"/>
    <property type="project" value="UniProtKB-SubCell"/>
</dbReference>
<dbReference type="InterPro" id="IPR050930">
    <property type="entry name" value="MFS_Vesicular_Transporter"/>
</dbReference>
<keyword evidence="2" id="KW-0813">Transport</keyword>
<feature type="transmembrane region" description="Helical" evidence="7">
    <location>
        <begin position="316"/>
        <end position="335"/>
    </location>
</feature>
<dbReference type="OMA" id="TIIMSEF"/>
<dbReference type="Gene3D" id="1.20.1250.20">
    <property type="entry name" value="MFS general substrate transporter like domains"/>
    <property type="match status" value="2"/>
</dbReference>
<evidence type="ECO:0000256" key="1">
    <source>
        <dbReference type="ARBA" id="ARBA00004141"/>
    </source>
</evidence>
<evidence type="ECO:0000313" key="9">
    <source>
        <dbReference type="Proteomes" id="UP000039865"/>
    </source>
</evidence>
<dbReference type="GO" id="GO:0022857">
    <property type="term" value="F:transmembrane transporter activity"/>
    <property type="evidence" value="ECO:0007669"/>
    <property type="project" value="InterPro"/>
</dbReference>